<sequence length="164" mass="18600">MTLSEETATENILSFSYRAVTMDRIIFLVCLCVAVEGDIGKHVFIENKETWSSAQAYCRQYHTDLSFFNSQSEIEKLPRAADGNLVPGWIGLYRDPNNKTAWKWSGGGHITFQNWADRQPDNSGGTENNAVITWNGLWTDVSGSDFYSFYCVDKDPNLPKYTSF</sequence>
<dbReference type="PANTHER" id="PTHR45784">
    <property type="entry name" value="C-TYPE LECTIN DOMAIN FAMILY 20 MEMBER A-RELATED"/>
    <property type="match status" value="1"/>
</dbReference>
<dbReference type="SUPFAM" id="SSF56436">
    <property type="entry name" value="C-type lectin-like"/>
    <property type="match status" value="1"/>
</dbReference>
<name>A0A3Q1AW29_AMPOC</name>
<accession>A0A3Q1AW29</accession>
<dbReference type="Gene3D" id="3.10.100.10">
    <property type="entry name" value="Mannose-Binding Protein A, subunit A"/>
    <property type="match status" value="1"/>
</dbReference>
<dbReference type="AlphaFoldDB" id="A0A3Q1AW29"/>
<evidence type="ECO:0000313" key="3">
    <source>
        <dbReference type="Proteomes" id="UP001501940"/>
    </source>
</evidence>
<reference evidence="2" key="2">
    <citation type="submission" date="2025-08" db="UniProtKB">
        <authorList>
            <consortium name="Ensembl"/>
        </authorList>
    </citation>
    <scope>IDENTIFICATION</scope>
</reference>
<feature type="domain" description="C-type lectin" evidence="1">
    <location>
        <begin position="42"/>
        <end position="152"/>
    </location>
</feature>
<organism evidence="2 3">
    <name type="scientific">Amphiprion ocellaris</name>
    <name type="common">Clown anemonefish</name>
    <dbReference type="NCBI Taxonomy" id="80972"/>
    <lineage>
        <taxon>Eukaryota</taxon>
        <taxon>Metazoa</taxon>
        <taxon>Chordata</taxon>
        <taxon>Craniata</taxon>
        <taxon>Vertebrata</taxon>
        <taxon>Euteleostomi</taxon>
        <taxon>Actinopterygii</taxon>
        <taxon>Neopterygii</taxon>
        <taxon>Teleostei</taxon>
        <taxon>Neoteleostei</taxon>
        <taxon>Acanthomorphata</taxon>
        <taxon>Ovalentaria</taxon>
        <taxon>Pomacentridae</taxon>
        <taxon>Amphiprion</taxon>
    </lineage>
</organism>
<keyword evidence="3" id="KW-1185">Reference proteome</keyword>
<dbReference type="GeneTree" id="ENSGT00940000177045"/>
<evidence type="ECO:0000313" key="2">
    <source>
        <dbReference type="Ensembl" id="ENSAOCP00000005722.2"/>
    </source>
</evidence>
<reference evidence="2" key="3">
    <citation type="submission" date="2025-09" db="UniProtKB">
        <authorList>
            <consortium name="Ensembl"/>
        </authorList>
    </citation>
    <scope>IDENTIFICATION</scope>
</reference>
<dbReference type="PROSITE" id="PS50041">
    <property type="entry name" value="C_TYPE_LECTIN_2"/>
    <property type="match status" value="1"/>
</dbReference>
<dbReference type="Pfam" id="PF00059">
    <property type="entry name" value="Lectin_C"/>
    <property type="match status" value="1"/>
</dbReference>
<dbReference type="SMART" id="SM00034">
    <property type="entry name" value="CLECT"/>
    <property type="match status" value="1"/>
</dbReference>
<dbReference type="InterPro" id="IPR016186">
    <property type="entry name" value="C-type_lectin-like/link_sf"/>
</dbReference>
<evidence type="ECO:0000259" key="1">
    <source>
        <dbReference type="PROSITE" id="PS50041"/>
    </source>
</evidence>
<dbReference type="Proteomes" id="UP001501940">
    <property type="component" value="Chromosome 4"/>
</dbReference>
<dbReference type="OMA" id="NECCAEM"/>
<protein>
    <recommendedName>
        <fullName evidence="1">C-type lectin domain-containing protein</fullName>
    </recommendedName>
</protein>
<dbReference type="PANTHER" id="PTHR45784:SF3">
    <property type="entry name" value="C-TYPE LECTIN DOMAIN FAMILY 4 MEMBER K-LIKE-RELATED"/>
    <property type="match status" value="1"/>
</dbReference>
<dbReference type="InterPro" id="IPR001304">
    <property type="entry name" value="C-type_lectin-like"/>
</dbReference>
<reference evidence="2 3" key="1">
    <citation type="submission" date="2022-01" db="EMBL/GenBank/DDBJ databases">
        <title>A chromosome-scale genome assembly of the false clownfish, Amphiprion ocellaris.</title>
        <authorList>
            <person name="Ryu T."/>
        </authorList>
    </citation>
    <scope>NUCLEOTIDE SEQUENCE [LARGE SCALE GENOMIC DNA]</scope>
</reference>
<dbReference type="InterPro" id="IPR016187">
    <property type="entry name" value="CTDL_fold"/>
</dbReference>
<dbReference type="Ensembl" id="ENSAOCT00000005827.2">
    <property type="protein sequence ID" value="ENSAOCP00000005722.2"/>
    <property type="gene ID" value="ENSAOCG00000009273.2"/>
</dbReference>
<proteinExistence type="predicted"/>